<evidence type="ECO:0000256" key="4">
    <source>
        <dbReference type="ARBA" id="ARBA00022701"/>
    </source>
</evidence>
<dbReference type="InterPro" id="IPR042241">
    <property type="entry name" value="GCP_C_sf"/>
</dbReference>
<evidence type="ECO:0000256" key="1">
    <source>
        <dbReference type="ARBA" id="ARBA00004245"/>
    </source>
</evidence>
<gene>
    <name evidence="7" type="ORF">ASIM_LOCUS4387</name>
</gene>
<comment type="subcellular location">
    <subcellularLocation>
        <location evidence="1">Cytoplasm</location>
        <location evidence="1">Cytoskeleton</location>
    </subcellularLocation>
</comment>
<evidence type="ECO:0000313" key="7">
    <source>
        <dbReference type="EMBL" id="VDK23747.1"/>
    </source>
</evidence>
<dbReference type="Gene3D" id="1.20.120.1900">
    <property type="entry name" value="Gamma-tubulin complex, C-terminal domain"/>
    <property type="match status" value="1"/>
</dbReference>
<dbReference type="GO" id="GO:0043015">
    <property type="term" value="F:gamma-tubulin binding"/>
    <property type="evidence" value="ECO:0007669"/>
    <property type="project" value="InterPro"/>
</dbReference>
<dbReference type="OrthoDB" id="5860513at2759"/>
<protein>
    <submittedName>
        <fullName evidence="9">GCP_C_terminal domain-containing protein</fullName>
    </submittedName>
</protein>
<feature type="domain" description="Gamma tubulin complex component C-terminal" evidence="6">
    <location>
        <begin position="1"/>
        <end position="133"/>
    </location>
</feature>
<keyword evidence="4" id="KW-0493">Microtubule</keyword>
<sequence length="143" mass="16583">MTQMLNVIRFHIVYNVVQVYTQRFNMELDDKSNDLDKLIRAHERCLAGLEEGLFLTEDCKDIRTLIASLCDLIFRAAQEYSKFDVEVANCVSAVQLTSSVWCGKDMSETARFEIEEDRIRVEETLQSLNSEYSVLARNINDKF</sequence>
<evidence type="ECO:0000256" key="5">
    <source>
        <dbReference type="ARBA" id="ARBA00023212"/>
    </source>
</evidence>
<dbReference type="Proteomes" id="UP000267096">
    <property type="component" value="Unassembled WGS sequence"/>
</dbReference>
<reference evidence="9" key="1">
    <citation type="submission" date="2017-02" db="UniProtKB">
        <authorList>
            <consortium name="WormBaseParasite"/>
        </authorList>
    </citation>
    <scope>IDENTIFICATION</scope>
</reference>
<keyword evidence="5" id="KW-0206">Cytoskeleton</keyword>
<dbReference type="InterPro" id="IPR040457">
    <property type="entry name" value="GCP_C"/>
</dbReference>
<dbReference type="GO" id="GO:0005874">
    <property type="term" value="C:microtubule"/>
    <property type="evidence" value="ECO:0007669"/>
    <property type="project" value="UniProtKB-KW"/>
</dbReference>
<keyword evidence="8" id="KW-1185">Reference proteome</keyword>
<dbReference type="WBParaSite" id="ASIM_0000457401-mRNA-1">
    <property type="protein sequence ID" value="ASIM_0000457401-mRNA-1"/>
    <property type="gene ID" value="ASIM_0000457401"/>
</dbReference>
<accession>A0A0M3JAF4</accession>
<keyword evidence="3" id="KW-0963">Cytoplasm</keyword>
<evidence type="ECO:0000313" key="8">
    <source>
        <dbReference type="Proteomes" id="UP000267096"/>
    </source>
</evidence>
<reference evidence="7 8" key="2">
    <citation type="submission" date="2018-11" db="EMBL/GenBank/DDBJ databases">
        <authorList>
            <consortium name="Pathogen Informatics"/>
        </authorList>
    </citation>
    <scope>NUCLEOTIDE SEQUENCE [LARGE SCALE GENOMIC DNA]</scope>
</reference>
<evidence type="ECO:0000259" key="6">
    <source>
        <dbReference type="Pfam" id="PF04130"/>
    </source>
</evidence>
<comment type="similarity">
    <text evidence="2">Belongs to the TUBGCP family.</text>
</comment>
<dbReference type="EMBL" id="UYRR01007593">
    <property type="protein sequence ID" value="VDK23747.1"/>
    <property type="molecule type" value="Genomic_DNA"/>
</dbReference>
<proteinExistence type="inferred from homology"/>
<dbReference type="Pfam" id="PF04130">
    <property type="entry name" value="GCP_C_terminal"/>
    <property type="match status" value="1"/>
</dbReference>
<evidence type="ECO:0000256" key="2">
    <source>
        <dbReference type="ARBA" id="ARBA00010337"/>
    </source>
</evidence>
<dbReference type="AlphaFoldDB" id="A0A0M3JAF4"/>
<organism evidence="9">
    <name type="scientific">Anisakis simplex</name>
    <name type="common">Herring worm</name>
    <dbReference type="NCBI Taxonomy" id="6269"/>
    <lineage>
        <taxon>Eukaryota</taxon>
        <taxon>Metazoa</taxon>
        <taxon>Ecdysozoa</taxon>
        <taxon>Nematoda</taxon>
        <taxon>Chromadorea</taxon>
        <taxon>Rhabditida</taxon>
        <taxon>Spirurina</taxon>
        <taxon>Ascaridomorpha</taxon>
        <taxon>Ascaridoidea</taxon>
        <taxon>Anisakidae</taxon>
        <taxon>Anisakis</taxon>
        <taxon>Anisakis simplex complex</taxon>
    </lineage>
</organism>
<name>A0A0M3JAF4_ANISI</name>
<evidence type="ECO:0000313" key="9">
    <source>
        <dbReference type="WBParaSite" id="ASIM_0000457401-mRNA-1"/>
    </source>
</evidence>
<evidence type="ECO:0000256" key="3">
    <source>
        <dbReference type="ARBA" id="ARBA00022490"/>
    </source>
</evidence>